<evidence type="ECO:0000313" key="3">
    <source>
        <dbReference type="Proteomes" id="UP001596390"/>
    </source>
</evidence>
<accession>A0ABD5YJP7</accession>
<dbReference type="InterPro" id="IPR007159">
    <property type="entry name" value="SpoVT-AbrB_dom"/>
</dbReference>
<evidence type="ECO:0000313" key="2">
    <source>
        <dbReference type="EMBL" id="MFC7186660.1"/>
    </source>
</evidence>
<protein>
    <submittedName>
        <fullName evidence="2">AbrB/MazE/SpoVT family DNA-binding domain-containing protein</fullName>
    </submittedName>
</protein>
<dbReference type="RefSeq" id="WP_267663634.1">
    <property type="nucleotide sequence ID" value="NZ_JAODIX010000029.1"/>
</dbReference>
<reference evidence="2 3" key="1">
    <citation type="journal article" date="2019" name="Int. J. Syst. Evol. Microbiol.">
        <title>The Global Catalogue of Microorganisms (GCM) 10K type strain sequencing project: providing services to taxonomists for standard genome sequencing and annotation.</title>
        <authorList>
            <consortium name="The Broad Institute Genomics Platform"/>
            <consortium name="The Broad Institute Genome Sequencing Center for Infectious Disease"/>
            <person name="Wu L."/>
            <person name="Ma J."/>
        </authorList>
    </citation>
    <scope>NUCLEOTIDE SEQUENCE [LARGE SCALE GENOMIC DNA]</scope>
    <source>
        <strain evidence="2 3">Q85</strain>
    </source>
</reference>
<organism evidence="2 3">
    <name type="scientific">Halorubrum yunnanense</name>
    <dbReference type="NCBI Taxonomy" id="1526162"/>
    <lineage>
        <taxon>Archaea</taxon>
        <taxon>Methanobacteriati</taxon>
        <taxon>Methanobacteriota</taxon>
        <taxon>Stenosarchaea group</taxon>
        <taxon>Halobacteria</taxon>
        <taxon>Halobacteriales</taxon>
        <taxon>Haloferacaceae</taxon>
        <taxon>Halorubrum</taxon>
    </lineage>
</organism>
<dbReference type="PANTHER" id="PTHR34860:SF6">
    <property type="entry name" value="REPRESSOR-LIKE PROTEIN SSO7C3"/>
    <property type="match status" value="1"/>
</dbReference>
<proteinExistence type="predicted"/>
<dbReference type="Proteomes" id="UP001596390">
    <property type="component" value="Unassembled WGS sequence"/>
</dbReference>
<evidence type="ECO:0000259" key="1">
    <source>
        <dbReference type="PROSITE" id="PS51740"/>
    </source>
</evidence>
<gene>
    <name evidence="2" type="ORF">ACFQMK_07135</name>
</gene>
<keyword evidence="3" id="KW-1185">Reference proteome</keyword>
<dbReference type="Pfam" id="PF04014">
    <property type="entry name" value="MazE_antitoxin"/>
    <property type="match status" value="1"/>
</dbReference>
<dbReference type="PANTHER" id="PTHR34860">
    <property type="entry name" value="REPRESSOR-LIKE PROTEIN SSO7C3"/>
    <property type="match status" value="1"/>
</dbReference>
<dbReference type="AlphaFoldDB" id="A0ABD5YJP7"/>
<dbReference type="NCBIfam" id="TIGR01439">
    <property type="entry name" value="lp_hng_hel_AbrB"/>
    <property type="match status" value="1"/>
</dbReference>
<comment type="caution">
    <text evidence="2">The sequence shown here is derived from an EMBL/GenBank/DDBJ whole genome shotgun (WGS) entry which is preliminary data.</text>
</comment>
<feature type="domain" description="SpoVT-AbrB" evidence="1">
    <location>
        <begin position="4"/>
        <end position="50"/>
    </location>
</feature>
<dbReference type="GO" id="GO:0003677">
    <property type="term" value="F:DNA binding"/>
    <property type="evidence" value="ECO:0007669"/>
    <property type="project" value="UniProtKB-KW"/>
</dbReference>
<name>A0ABD5YJP7_9EURY</name>
<dbReference type="EMBL" id="JBHSZZ010000029">
    <property type="protein sequence ID" value="MFC7186660.1"/>
    <property type="molecule type" value="Genomic_DNA"/>
</dbReference>
<dbReference type="SMART" id="SM00966">
    <property type="entry name" value="SpoVT_AbrB"/>
    <property type="match status" value="1"/>
</dbReference>
<sequence>MSVSEEATVTSKGQVTIPKRIRDALDIDAGTEVEFVLEDDGTISVRPKRPPMDRLREVKERLAGRDIDVDRMRRESKDAWESAYGGDEE</sequence>
<dbReference type="PROSITE" id="PS51740">
    <property type="entry name" value="SPOVT_ABRB"/>
    <property type="match status" value="1"/>
</dbReference>
<dbReference type="InterPro" id="IPR052975">
    <property type="entry name" value="Repressor-like_regulatory"/>
</dbReference>
<dbReference type="InterPro" id="IPR037914">
    <property type="entry name" value="SpoVT-AbrB_sf"/>
</dbReference>
<dbReference type="SUPFAM" id="SSF89447">
    <property type="entry name" value="AbrB/MazE/MraZ-like"/>
    <property type="match status" value="1"/>
</dbReference>
<dbReference type="Gene3D" id="2.10.260.10">
    <property type="match status" value="1"/>
</dbReference>
<keyword evidence="2" id="KW-0238">DNA-binding</keyword>